<dbReference type="PANTHER" id="PTHR30336">
    <property type="entry name" value="INNER MEMBRANE PROTEIN, PROBABLE PERMEASE"/>
    <property type="match status" value="1"/>
</dbReference>
<proteinExistence type="predicted"/>
<feature type="transmembrane region" description="Helical" evidence="1">
    <location>
        <begin position="12"/>
        <end position="33"/>
    </location>
</feature>
<evidence type="ECO:0000313" key="3">
    <source>
        <dbReference type="EMBL" id="MDP4300080.1"/>
    </source>
</evidence>
<evidence type="ECO:0000259" key="2">
    <source>
        <dbReference type="Pfam" id="PF02698"/>
    </source>
</evidence>
<dbReference type="Proteomes" id="UP001235760">
    <property type="component" value="Unassembled WGS sequence"/>
</dbReference>
<reference evidence="3 4" key="1">
    <citation type="submission" date="2023-08" db="EMBL/GenBank/DDBJ databases">
        <authorList>
            <person name="Roldan D.M."/>
            <person name="Menes R.J."/>
        </authorList>
    </citation>
    <scope>NUCLEOTIDE SEQUENCE [LARGE SCALE GENOMIC DNA]</scope>
    <source>
        <strain evidence="3 4">CCM 2812</strain>
    </source>
</reference>
<keyword evidence="1" id="KW-1133">Transmembrane helix</keyword>
<dbReference type="CDD" id="cd06259">
    <property type="entry name" value="YdcF-like"/>
    <property type="match status" value="1"/>
</dbReference>
<protein>
    <submittedName>
        <fullName evidence="3">YdcF family protein</fullName>
    </submittedName>
</protein>
<evidence type="ECO:0000256" key="1">
    <source>
        <dbReference type="SAM" id="Phobius"/>
    </source>
</evidence>
<accession>A0ABT9G0R1</accession>
<dbReference type="InterPro" id="IPR051599">
    <property type="entry name" value="Cell_Envelope_Assoc"/>
</dbReference>
<dbReference type="RefSeq" id="WP_305748629.1">
    <property type="nucleotide sequence ID" value="NZ_JAUZEE010000002.1"/>
</dbReference>
<gene>
    <name evidence="3" type="ORF">Q8X39_05490</name>
</gene>
<keyword evidence="1" id="KW-0472">Membrane</keyword>
<dbReference type="Pfam" id="PF02698">
    <property type="entry name" value="DUF218"/>
    <property type="match status" value="1"/>
</dbReference>
<dbReference type="Gene3D" id="3.40.50.620">
    <property type="entry name" value="HUPs"/>
    <property type="match status" value="1"/>
</dbReference>
<organism evidence="3 4">
    <name type="scientific">Leptothrix discophora</name>
    <dbReference type="NCBI Taxonomy" id="89"/>
    <lineage>
        <taxon>Bacteria</taxon>
        <taxon>Pseudomonadati</taxon>
        <taxon>Pseudomonadota</taxon>
        <taxon>Betaproteobacteria</taxon>
        <taxon>Burkholderiales</taxon>
        <taxon>Sphaerotilaceae</taxon>
        <taxon>Leptothrix</taxon>
    </lineage>
</organism>
<name>A0ABT9G0R1_LEPDI</name>
<comment type="caution">
    <text evidence="3">The sequence shown here is derived from an EMBL/GenBank/DDBJ whole genome shotgun (WGS) entry which is preliminary data.</text>
</comment>
<keyword evidence="1" id="KW-0812">Transmembrane</keyword>
<feature type="transmembrane region" description="Helical" evidence="1">
    <location>
        <begin position="40"/>
        <end position="63"/>
    </location>
</feature>
<feature type="domain" description="DUF218" evidence="2">
    <location>
        <begin position="93"/>
        <end position="259"/>
    </location>
</feature>
<evidence type="ECO:0000313" key="4">
    <source>
        <dbReference type="Proteomes" id="UP001235760"/>
    </source>
</evidence>
<dbReference type="InterPro" id="IPR014729">
    <property type="entry name" value="Rossmann-like_a/b/a_fold"/>
</dbReference>
<sequence length="264" mass="28346">MLDLLADLKPVLTALILPPASPLLVGLAALAGLRRWPRACTWTLALVLALLWLSACGLGARWLQDHVLKPPAALDANARDLLQVSATSPDAVAIVVLGAGRRAQDEALDGASGLTEQGLERLRHGVWLARRMTWPIAYSGGIGWAQREGPSEAQTAARIAREDFGLPLRWTEDRSRDTRENAAATVALLRSAGVRQIVLVTHASHMPRALRAFREAAPDLPVTPAPVARVQPADRPVLDLLPSPAGARDVHNLLRELLGLWVGA</sequence>
<keyword evidence="4" id="KW-1185">Reference proteome</keyword>
<dbReference type="EMBL" id="JAUZEE010000002">
    <property type="protein sequence ID" value="MDP4300080.1"/>
    <property type="molecule type" value="Genomic_DNA"/>
</dbReference>
<dbReference type="PANTHER" id="PTHR30336:SF4">
    <property type="entry name" value="ENVELOPE BIOGENESIS FACTOR ELYC"/>
    <property type="match status" value="1"/>
</dbReference>
<dbReference type="InterPro" id="IPR003848">
    <property type="entry name" value="DUF218"/>
</dbReference>